<dbReference type="EMBL" id="AJIL01000295">
    <property type="protein sequence ID" value="KNE89834.1"/>
    <property type="molecule type" value="Genomic_DNA"/>
</dbReference>
<accession>A0A0L0USV0</accession>
<evidence type="ECO:0000256" key="1">
    <source>
        <dbReference type="SAM" id="MobiDB-lite"/>
    </source>
</evidence>
<dbReference type="OrthoDB" id="2496119at2759"/>
<comment type="caution">
    <text evidence="2">The sequence shown here is derived from an EMBL/GenBank/DDBJ whole genome shotgun (WGS) entry which is preliminary data.</text>
</comment>
<keyword evidence="3" id="KW-1185">Reference proteome</keyword>
<dbReference type="AlphaFoldDB" id="A0A0L0USV0"/>
<evidence type="ECO:0000313" key="3">
    <source>
        <dbReference type="Proteomes" id="UP000054564"/>
    </source>
</evidence>
<feature type="region of interest" description="Disordered" evidence="1">
    <location>
        <begin position="120"/>
        <end position="146"/>
    </location>
</feature>
<proteinExistence type="predicted"/>
<organism evidence="2 3">
    <name type="scientific">Puccinia striiformis f. sp. tritici PST-78</name>
    <dbReference type="NCBI Taxonomy" id="1165861"/>
    <lineage>
        <taxon>Eukaryota</taxon>
        <taxon>Fungi</taxon>
        <taxon>Dikarya</taxon>
        <taxon>Basidiomycota</taxon>
        <taxon>Pucciniomycotina</taxon>
        <taxon>Pucciniomycetes</taxon>
        <taxon>Pucciniales</taxon>
        <taxon>Pucciniaceae</taxon>
        <taxon>Puccinia</taxon>
    </lineage>
</organism>
<sequence length="269" mass="30521">MEAQRAALAQLQSAHPSDLVDGLLRRDFLESLVVVPDYEPHQNASNFDRHPGRHPKGNFQPERQPLFVLRLNHFCELARNRISGYNSGSCISGKIMGPSSAPKARCLIFERDGGTIDEVEGQTQREEREDETMTEDSSINPHRPKVIQPARSTCLRSQTRRRSTPLEPSLSCPLEVESIIQRNELRRAHVELGLYLILDQPPGASRVVLPPLATKPCYDAEDSNWPDSYSHLSDRNSLSLSSYLTNHRPPSMIQPAKTRWCSRWSKRYS</sequence>
<reference evidence="3" key="1">
    <citation type="submission" date="2014-03" db="EMBL/GenBank/DDBJ databases">
        <title>The Genome Sequence of Puccinia striiformis f. sp. tritici PST-78.</title>
        <authorList>
            <consortium name="The Broad Institute Genome Sequencing Platform"/>
            <person name="Cuomo C."/>
            <person name="Hulbert S."/>
            <person name="Chen X."/>
            <person name="Walker B."/>
            <person name="Young S.K."/>
            <person name="Zeng Q."/>
            <person name="Gargeya S."/>
            <person name="Fitzgerald M."/>
            <person name="Haas B."/>
            <person name="Abouelleil A."/>
            <person name="Alvarado L."/>
            <person name="Arachchi H.M."/>
            <person name="Berlin A.M."/>
            <person name="Chapman S.B."/>
            <person name="Goldberg J."/>
            <person name="Griggs A."/>
            <person name="Gujja S."/>
            <person name="Hansen M."/>
            <person name="Howarth C."/>
            <person name="Imamovic A."/>
            <person name="Larimer J."/>
            <person name="McCowan C."/>
            <person name="Montmayeur A."/>
            <person name="Murphy C."/>
            <person name="Neiman D."/>
            <person name="Pearson M."/>
            <person name="Priest M."/>
            <person name="Roberts A."/>
            <person name="Saif S."/>
            <person name="Shea T."/>
            <person name="Sisk P."/>
            <person name="Sykes S."/>
            <person name="Wortman J."/>
            <person name="Nusbaum C."/>
            <person name="Birren B."/>
        </authorList>
    </citation>
    <scope>NUCLEOTIDE SEQUENCE [LARGE SCALE GENOMIC DNA]</scope>
    <source>
        <strain evidence="3">race PST-78</strain>
    </source>
</reference>
<evidence type="ECO:0000313" key="2">
    <source>
        <dbReference type="EMBL" id="KNE89834.1"/>
    </source>
</evidence>
<name>A0A0L0USV0_9BASI</name>
<feature type="region of interest" description="Disordered" evidence="1">
    <location>
        <begin position="40"/>
        <end position="59"/>
    </location>
</feature>
<protein>
    <submittedName>
        <fullName evidence="2">Uncharacterized protein</fullName>
    </submittedName>
</protein>
<gene>
    <name evidence="2" type="ORF">PSTG_16695</name>
</gene>
<dbReference type="Proteomes" id="UP000054564">
    <property type="component" value="Unassembled WGS sequence"/>
</dbReference>